<dbReference type="PANTHER" id="PTHR40057:SF1">
    <property type="entry name" value="SLR1162 PROTEIN"/>
    <property type="match status" value="1"/>
</dbReference>
<keyword evidence="1" id="KW-0812">Transmembrane</keyword>
<dbReference type="AlphaFoldDB" id="A0A098TIF1"/>
<comment type="caution">
    <text evidence="2">The sequence shown here is derived from an EMBL/GenBank/DDBJ whole genome shotgun (WGS) entry which is preliminary data.</text>
</comment>
<organism evidence="2 3">
    <name type="scientific">Neosynechococcus sphagnicola sy1</name>
    <dbReference type="NCBI Taxonomy" id="1497020"/>
    <lineage>
        <taxon>Bacteria</taxon>
        <taxon>Bacillati</taxon>
        <taxon>Cyanobacteriota</taxon>
        <taxon>Cyanophyceae</taxon>
        <taxon>Neosynechococcales</taxon>
        <taxon>Neosynechococcaceae</taxon>
        <taxon>Neosynechococcus</taxon>
    </lineage>
</organism>
<dbReference type="InterPro" id="IPR038762">
    <property type="entry name" value="ABM_predict"/>
</dbReference>
<accession>A0A098TIF1</accession>
<keyword evidence="1" id="KW-1133">Transmembrane helix</keyword>
<keyword evidence="1" id="KW-0472">Membrane</keyword>
<evidence type="ECO:0000313" key="3">
    <source>
        <dbReference type="Proteomes" id="UP000030170"/>
    </source>
</evidence>
<dbReference type="SUPFAM" id="SSF54909">
    <property type="entry name" value="Dimeric alpha+beta barrel"/>
    <property type="match status" value="1"/>
</dbReference>
<dbReference type="RefSeq" id="WP_036535540.1">
    <property type="nucleotide sequence ID" value="NZ_JJML01000046.1"/>
</dbReference>
<proteinExistence type="predicted"/>
<evidence type="ECO:0008006" key="4">
    <source>
        <dbReference type="Google" id="ProtNLM"/>
    </source>
</evidence>
<dbReference type="OrthoDB" id="1494254at2"/>
<dbReference type="InterPro" id="IPR011008">
    <property type="entry name" value="Dimeric_a/b-barrel"/>
</dbReference>
<reference evidence="2" key="1">
    <citation type="journal article" date="2014" name="Mol. Ecol.">
        <title>Evolution of Synechococcus.</title>
        <authorList>
            <person name="Dvorak P."/>
            <person name="Casamatta D."/>
            <person name="Hasler P."/>
            <person name="Poulickova A."/>
            <person name="Ondrej V."/>
            <person name="Sanges R."/>
        </authorList>
    </citation>
    <scope>NUCLEOTIDE SEQUENCE [LARGE SCALE GENOMIC DNA]</scope>
    <source>
        <strain evidence="2">CAUP A 1101</strain>
    </source>
</reference>
<keyword evidence="3" id="KW-1185">Reference proteome</keyword>
<feature type="transmembrane region" description="Helical" evidence="1">
    <location>
        <begin position="122"/>
        <end position="142"/>
    </location>
</feature>
<dbReference type="Proteomes" id="UP000030170">
    <property type="component" value="Unassembled WGS sequence"/>
</dbReference>
<protein>
    <recommendedName>
        <fullName evidence="4">Antibiotic biosynthesis monooxygenase</fullName>
    </recommendedName>
</protein>
<gene>
    <name evidence="2" type="ORF">DO97_14770</name>
</gene>
<evidence type="ECO:0000256" key="1">
    <source>
        <dbReference type="SAM" id="Phobius"/>
    </source>
</evidence>
<sequence>MDIPGLRTSSVIVHRVPVNSVEHFLEWQHGITRVVENFPGYQTTDLYPPTEPGQLEWVVVINFDSPESLQHWLNSPVRSEWVAKLQGESANFLLKTLSTGFGPWFAELVKGSDPRLPPAWKIALTVLLGLYPTVMLITLFVAPHLKSLGLALSMLIGNALSICILQWGVMPVLNAKLAPWLQAHGKRGKARSLSGLGLILLALGGMMLLFRWVTT</sequence>
<dbReference type="Gene3D" id="3.30.70.100">
    <property type="match status" value="1"/>
</dbReference>
<dbReference type="PANTHER" id="PTHR40057">
    <property type="entry name" value="SLR1162 PROTEIN"/>
    <property type="match status" value="1"/>
</dbReference>
<dbReference type="STRING" id="1497020.DO97_14770"/>
<name>A0A098TIF1_9CYAN</name>
<feature type="transmembrane region" description="Helical" evidence="1">
    <location>
        <begin position="193"/>
        <end position="213"/>
    </location>
</feature>
<dbReference type="EMBL" id="JJML01000046">
    <property type="protein sequence ID" value="KGF71889.1"/>
    <property type="molecule type" value="Genomic_DNA"/>
</dbReference>
<evidence type="ECO:0000313" key="2">
    <source>
        <dbReference type="EMBL" id="KGF71889.1"/>
    </source>
</evidence>
<feature type="transmembrane region" description="Helical" evidence="1">
    <location>
        <begin position="148"/>
        <end position="173"/>
    </location>
</feature>